<dbReference type="AlphaFoldDB" id="A0A9E7H9R3"/>
<keyword evidence="1 2" id="KW-0103">Bromodomain</keyword>
<dbReference type="PANTHER" id="PTHR37888">
    <property type="entry name" value="DNA-BINDING BROMODOMAIN-CONTAINING PROTEIN"/>
    <property type="match status" value="1"/>
</dbReference>
<dbReference type="InterPro" id="IPR009057">
    <property type="entry name" value="Homeodomain-like_sf"/>
</dbReference>
<dbReference type="Proteomes" id="UP001055439">
    <property type="component" value="Chromosome 8"/>
</dbReference>
<feature type="compositionally biased region" description="Pro residues" evidence="3">
    <location>
        <begin position="408"/>
        <end position="421"/>
    </location>
</feature>
<proteinExistence type="predicted"/>
<evidence type="ECO:0000256" key="3">
    <source>
        <dbReference type="SAM" id="MobiDB-lite"/>
    </source>
</evidence>
<accession>A0A9E7H9R3</accession>
<evidence type="ECO:0000313" key="6">
    <source>
        <dbReference type="EMBL" id="URE29341.1"/>
    </source>
</evidence>
<dbReference type="Pfam" id="PF00249">
    <property type="entry name" value="Myb_DNA-binding"/>
    <property type="match status" value="1"/>
</dbReference>
<feature type="compositionally biased region" description="Acidic residues" evidence="3">
    <location>
        <begin position="227"/>
        <end position="245"/>
    </location>
</feature>
<feature type="region of interest" description="Disordered" evidence="3">
    <location>
        <begin position="126"/>
        <end position="283"/>
    </location>
</feature>
<feature type="domain" description="Bromo" evidence="4">
    <location>
        <begin position="294"/>
        <end position="384"/>
    </location>
</feature>
<feature type="region of interest" description="Disordered" evidence="3">
    <location>
        <begin position="633"/>
        <end position="677"/>
    </location>
</feature>
<reference evidence="6" key="1">
    <citation type="submission" date="2022-05" db="EMBL/GenBank/DDBJ databases">
        <title>The Musa troglodytarum L. genome provides insights into the mechanism of non-climacteric behaviour and enrichment of carotenoids.</title>
        <authorList>
            <person name="Wang J."/>
        </authorList>
    </citation>
    <scope>NUCLEOTIDE SEQUENCE</scope>
    <source>
        <tissue evidence="6">Leaf</tissue>
    </source>
</reference>
<feature type="compositionally biased region" description="Basic residues" evidence="3">
    <location>
        <begin position="252"/>
        <end position="263"/>
    </location>
</feature>
<protein>
    <submittedName>
        <fullName evidence="6">BROMO</fullName>
    </submittedName>
</protein>
<dbReference type="SMART" id="SM00297">
    <property type="entry name" value="BROMO"/>
    <property type="match status" value="1"/>
</dbReference>
<dbReference type="CDD" id="cd00167">
    <property type="entry name" value="SANT"/>
    <property type="match status" value="1"/>
</dbReference>
<dbReference type="PROSITE" id="PS50090">
    <property type="entry name" value="MYB_LIKE"/>
    <property type="match status" value="1"/>
</dbReference>
<feature type="compositionally biased region" description="Basic and acidic residues" evidence="3">
    <location>
        <begin position="126"/>
        <end position="148"/>
    </location>
</feature>
<evidence type="ECO:0000313" key="7">
    <source>
        <dbReference type="Proteomes" id="UP001055439"/>
    </source>
</evidence>
<gene>
    <name evidence="6" type="ORF">MUK42_07480</name>
</gene>
<keyword evidence="7" id="KW-1185">Reference proteome</keyword>
<organism evidence="6 7">
    <name type="scientific">Musa troglodytarum</name>
    <name type="common">fe'i banana</name>
    <dbReference type="NCBI Taxonomy" id="320322"/>
    <lineage>
        <taxon>Eukaryota</taxon>
        <taxon>Viridiplantae</taxon>
        <taxon>Streptophyta</taxon>
        <taxon>Embryophyta</taxon>
        <taxon>Tracheophyta</taxon>
        <taxon>Spermatophyta</taxon>
        <taxon>Magnoliopsida</taxon>
        <taxon>Liliopsida</taxon>
        <taxon>Zingiberales</taxon>
        <taxon>Musaceae</taxon>
        <taxon>Musa</taxon>
    </lineage>
</organism>
<feature type="region of interest" description="Disordered" evidence="3">
    <location>
        <begin position="67"/>
        <end position="86"/>
    </location>
</feature>
<dbReference type="PANTHER" id="PTHR37888:SF11">
    <property type="entry name" value="DNA-BINDING BROMODOMAIN-CONTAINING PROTEIN"/>
    <property type="match status" value="1"/>
</dbReference>
<feature type="compositionally biased region" description="Basic residues" evidence="3">
    <location>
        <begin position="490"/>
        <end position="502"/>
    </location>
</feature>
<dbReference type="OrthoDB" id="1742084at2759"/>
<name>A0A9E7H9R3_9LILI</name>
<sequence>MESPGHPEGEVWGTWEELLLAFAVNRHGTRSWDSVAMEIQSRSPFSHLLTPQSCRRRYRDLKLRFAGSGGEEGRHDDDEGEEAGSSVEVPWVEELRKLRVAELRRDVERYDASIGYLQLKVKRLEEERERSLRETESVEEKPDQEKEAANSASHTPEAAVGDAISGKDSGHSCGESNSTLPKEGEKKLDGDDGKAEEAVGTGGESADPVERLPAGESGESMVAESKGEEEEEEEEEEEGEKEDSDVQCSRSPSRRRRGRRRRLIPGGRNSREEADADADADAGAAEESIIMGKRVAAESEPFMMFLDTIRSDQQVSILERRLGCQETVRYRSLIRRHVDLEMVRAKVDGLGQGGGSYTTAEFLRDLLLLCTNVIVFHPKDTPESIAAARLRDKVTKEISACVGSPTPSSRPPIEPTPPPTPDLDLTGSLPDKPTTAAPLIACRTRSSTSNMSEEVEEEKEETPKTEPEDSVNEEKALEKKMNKETNVLSRKTRGLRTNKLRSGHAGEGPAAKRPSVAVVPNVKTRPVQNAAVVDAAATSHRKSDGSVASTVALEKQKRQDNSPNQIKRSSKGTVKETLKSLSARGGGVGGKAAEIQRKRGKSNEGRIREPVKGLVPFALNPPRRRWRIQAVRRRGAWGGHRNGQRPHLHSVRGRGRRGIRRPGRRRVRGSEGGSEVS</sequence>
<evidence type="ECO:0000256" key="1">
    <source>
        <dbReference type="ARBA" id="ARBA00023117"/>
    </source>
</evidence>
<dbReference type="InterPro" id="IPR001487">
    <property type="entry name" value="Bromodomain"/>
</dbReference>
<feature type="compositionally biased region" description="Basic and acidic residues" evidence="3">
    <location>
        <begin position="461"/>
        <end position="483"/>
    </location>
</feature>
<dbReference type="SMART" id="SM00717">
    <property type="entry name" value="SANT"/>
    <property type="match status" value="1"/>
</dbReference>
<dbReference type="SUPFAM" id="SSF47370">
    <property type="entry name" value="Bromodomain"/>
    <property type="match status" value="1"/>
</dbReference>
<evidence type="ECO:0000259" key="5">
    <source>
        <dbReference type="PROSITE" id="PS50090"/>
    </source>
</evidence>
<feature type="compositionally biased region" description="Basic and acidic residues" evidence="3">
    <location>
        <begin position="182"/>
        <end position="197"/>
    </location>
</feature>
<dbReference type="EMBL" id="CP097510">
    <property type="protein sequence ID" value="URE29341.1"/>
    <property type="molecule type" value="Genomic_DNA"/>
</dbReference>
<dbReference type="PROSITE" id="PS50014">
    <property type="entry name" value="BROMODOMAIN_2"/>
    <property type="match status" value="1"/>
</dbReference>
<feature type="compositionally biased region" description="Basic and acidic residues" evidence="3">
    <location>
        <begin position="594"/>
        <end position="609"/>
    </location>
</feature>
<evidence type="ECO:0000259" key="4">
    <source>
        <dbReference type="PROSITE" id="PS50014"/>
    </source>
</evidence>
<evidence type="ECO:0000256" key="2">
    <source>
        <dbReference type="PROSITE-ProRule" id="PRU00035"/>
    </source>
</evidence>
<feature type="compositionally biased region" description="Basic residues" evidence="3">
    <location>
        <begin position="642"/>
        <end position="667"/>
    </location>
</feature>
<feature type="region of interest" description="Disordered" evidence="3">
    <location>
        <begin position="400"/>
        <end position="430"/>
    </location>
</feature>
<dbReference type="Pfam" id="PF00439">
    <property type="entry name" value="Bromodomain"/>
    <property type="match status" value="1"/>
</dbReference>
<dbReference type="InterPro" id="IPR001005">
    <property type="entry name" value="SANT/Myb"/>
</dbReference>
<dbReference type="Gene3D" id="1.10.10.60">
    <property type="entry name" value="Homeodomain-like"/>
    <property type="match status" value="1"/>
</dbReference>
<dbReference type="SUPFAM" id="SSF46689">
    <property type="entry name" value="Homeodomain-like"/>
    <property type="match status" value="1"/>
</dbReference>
<dbReference type="Gene3D" id="1.20.920.10">
    <property type="entry name" value="Bromodomain-like"/>
    <property type="match status" value="1"/>
</dbReference>
<feature type="domain" description="Myb-like" evidence="5">
    <location>
        <begin position="12"/>
        <end position="62"/>
    </location>
</feature>
<dbReference type="InterPro" id="IPR036427">
    <property type="entry name" value="Bromodomain-like_sf"/>
</dbReference>
<feature type="region of interest" description="Disordered" evidence="3">
    <location>
        <begin position="444"/>
        <end position="609"/>
    </location>
</feature>